<organism evidence="5 6">
    <name type="scientific">Trichosporon asahii var. asahii (strain ATCC 90039 / CBS 2479 / JCM 2466 / KCTC 7840 / NBRC 103889/ NCYC 2677 / UAMH 7654)</name>
    <name type="common">Yeast</name>
    <dbReference type="NCBI Taxonomy" id="1186058"/>
    <lineage>
        <taxon>Eukaryota</taxon>
        <taxon>Fungi</taxon>
        <taxon>Dikarya</taxon>
        <taxon>Basidiomycota</taxon>
        <taxon>Agaricomycotina</taxon>
        <taxon>Tremellomycetes</taxon>
        <taxon>Trichosporonales</taxon>
        <taxon>Trichosporonaceae</taxon>
        <taxon>Trichosporon</taxon>
    </lineage>
</organism>
<proteinExistence type="predicted"/>
<dbReference type="Pfam" id="PF00172">
    <property type="entry name" value="Zn_clus"/>
    <property type="match status" value="1"/>
</dbReference>
<dbReference type="InterPro" id="IPR036864">
    <property type="entry name" value="Zn2-C6_fun-type_DNA-bd_sf"/>
</dbReference>
<evidence type="ECO:0000256" key="1">
    <source>
        <dbReference type="ARBA" id="ARBA00022723"/>
    </source>
</evidence>
<gene>
    <name evidence="5" type="ORF">A1Q1_03527</name>
</gene>
<accession>J6EXS7</accession>
<feature type="region of interest" description="Disordered" evidence="3">
    <location>
        <begin position="1"/>
        <end position="46"/>
    </location>
</feature>
<protein>
    <recommendedName>
        <fullName evidence="4">Zn(2)-C6 fungal-type domain-containing protein</fullName>
    </recommendedName>
</protein>
<dbReference type="GeneID" id="25987040"/>
<feature type="region of interest" description="Disordered" evidence="3">
    <location>
        <begin position="791"/>
        <end position="867"/>
    </location>
</feature>
<dbReference type="SMART" id="SM00906">
    <property type="entry name" value="Fungal_trans"/>
    <property type="match status" value="1"/>
</dbReference>
<evidence type="ECO:0000256" key="2">
    <source>
        <dbReference type="ARBA" id="ARBA00023242"/>
    </source>
</evidence>
<dbReference type="VEuPathDB" id="FungiDB:A1Q1_03527"/>
<feature type="region of interest" description="Disordered" evidence="3">
    <location>
        <begin position="140"/>
        <end position="187"/>
    </location>
</feature>
<name>J6EXS7_TRIAS</name>
<evidence type="ECO:0000313" key="6">
    <source>
        <dbReference type="Proteomes" id="UP000002748"/>
    </source>
</evidence>
<dbReference type="Pfam" id="PF04082">
    <property type="entry name" value="Fungal_trans"/>
    <property type="match status" value="1"/>
</dbReference>
<dbReference type="InterPro" id="IPR001138">
    <property type="entry name" value="Zn2Cys6_DnaBD"/>
</dbReference>
<feature type="domain" description="Zn(2)-C6 fungal-type" evidence="4">
    <location>
        <begin position="57"/>
        <end position="94"/>
    </location>
</feature>
<dbReference type="SUPFAM" id="SSF57701">
    <property type="entry name" value="Zn2/Cys6 DNA-binding domain"/>
    <property type="match status" value="1"/>
</dbReference>
<dbReference type="Gene3D" id="4.10.240.10">
    <property type="entry name" value="Zn(2)-C6 fungal-type DNA-binding domain"/>
    <property type="match status" value="1"/>
</dbReference>
<dbReference type="EMBL" id="ALBS01000234">
    <property type="protein sequence ID" value="EJT47632.1"/>
    <property type="molecule type" value="Genomic_DNA"/>
</dbReference>
<evidence type="ECO:0000256" key="3">
    <source>
        <dbReference type="SAM" id="MobiDB-lite"/>
    </source>
</evidence>
<dbReference type="PROSITE" id="PS50048">
    <property type="entry name" value="ZN2_CY6_FUNGAL_2"/>
    <property type="match status" value="1"/>
</dbReference>
<feature type="compositionally biased region" description="Polar residues" evidence="3">
    <location>
        <begin position="791"/>
        <end position="817"/>
    </location>
</feature>
<dbReference type="SMART" id="SM00066">
    <property type="entry name" value="GAL4"/>
    <property type="match status" value="1"/>
</dbReference>
<dbReference type="Proteomes" id="UP000002748">
    <property type="component" value="Unassembled WGS sequence"/>
</dbReference>
<feature type="compositionally biased region" description="Low complexity" evidence="3">
    <location>
        <begin position="845"/>
        <end position="867"/>
    </location>
</feature>
<evidence type="ECO:0000259" key="4">
    <source>
        <dbReference type="PROSITE" id="PS50048"/>
    </source>
</evidence>
<dbReference type="GO" id="GO:0006351">
    <property type="term" value="P:DNA-templated transcription"/>
    <property type="evidence" value="ECO:0007669"/>
    <property type="project" value="InterPro"/>
</dbReference>
<dbReference type="HOGENOM" id="CLU_302063_0_0_1"/>
<feature type="compositionally biased region" description="Low complexity" evidence="3">
    <location>
        <begin position="714"/>
        <end position="730"/>
    </location>
</feature>
<reference evidence="5 6" key="1">
    <citation type="journal article" date="2012" name="Eukaryot. Cell">
        <title>Draft genome sequence of CBS 2479, the standard type strain of Trichosporon asahii.</title>
        <authorList>
            <person name="Yang R.Y."/>
            <person name="Li H.T."/>
            <person name="Zhu H."/>
            <person name="Zhou G.P."/>
            <person name="Wang M."/>
            <person name="Wang L."/>
        </authorList>
    </citation>
    <scope>NUCLEOTIDE SEQUENCE [LARGE SCALE GENOMIC DNA]</scope>
    <source>
        <strain evidence="6">ATCC 90039 / CBS 2479 / JCM 2466 / KCTC 7840 / NCYC 2677 / UAMH 7654</strain>
    </source>
</reference>
<feature type="compositionally biased region" description="Basic and acidic residues" evidence="3">
    <location>
        <begin position="145"/>
        <end position="185"/>
    </location>
</feature>
<dbReference type="InterPro" id="IPR007219">
    <property type="entry name" value="XnlR_reg_dom"/>
</dbReference>
<dbReference type="GO" id="GO:0003677">
    <property type="term" value="F:DNA binding"/>
    <property type="evidence" value="ECO:0007669"/>
    <property type="project" value="InterPro"/>
</dbReference>
<dbReference type="PANTHER" id="PTHR46910:SF1">
    <property type="entry name" value="MISCELLANEOUS ZN(II)2CYS6 TRANSCRIPTION FACTOR (EUROFUNG)-RELATED"/>
    <property type="match status" value="1"/>
</dbReference>
<evidence type="ECO:0000313" key="5">
    <source>
        <dbReference type="EMBL" id="EJT47632.1"/>
    </source>
</evidence>
<dbReference type="KEGG" id="tasa:A1Q1_03527"/>
<dbReference type="RefSeq" id="XP_014178800.1">
    <property type="nucleotide sequence ID" value="XM_014323325.1"/>
</dbReference>
<keyword evidence="2" id="KW-0539">Nucleus</keyword>
<comment type="caution">
    <text evidence="5">The sequence shown here is derived from an EMBL/GenBank/DDBJ whole genome shotgun (WGS) entry which is preliminary data.</text>
</comment>
<dbReference type="CDD" id="cd12148">
    <property type="entry name" value="fungal_TF_MHR"/>
    <property type="match status" value="1"/>
</dbReference>
<dbReference type="OrthoDB" id="434771at2759"/>
<dbReference type="PANTHER" id="PTHR46910">
    <property type="entry name" value="TRANSCRIPTION FACTOR PDR1"/>
    <property type="match status" value="1"/>
</dbReference>
<feature type="compositionally biased region" description="Low complexity" evidence="3">
    <location>
        <begin position="1"/>
        <end position="16"/>
    </location>
</feature>
<feature type="region of interest" description="Disordered" evidence="3">
    <location>
        <begin position="208"/>
        <end position="230"/>
    </location>
</feature>
<dbReference type="GO" id="GO:0008270">
    <property type="term" value="F:zinc ion binding"/>
    <property type="evidence" value="ECO:0007669"/>
    <property type="project" value="InterPro"/>
</dbReference>
<dbReference type="InterPro" id="IPR050987">
    <property type="entry name" value="AtrR-like"/>
</dbReference>
<feature type="region of interest" description="Disordered" evidence="3">
    <location>
        <begin position="688"/>
        <end position="730"/>
    </location>
</feature>
<dbReference type="GO" id="GO:0000981">
    <property type="term" value="F:DNA-binding transcription factor activity, RNA polymerase II-specific"/>
    <property type="evidence" value="ECO:0007669"/>
    <property type="project" value="InterPro"/>
</dbReference>
<dbReference type="AlphaFoldDB" id="J6EXS7"/>
<feature type="compositionally biased region" description="Low complexity" evidence="3">
    <location>
        <begin position="33"/>
        <end position="46"/>
    </location>
</feature>
<sequence>MDAARFAAPGANAAGPSQPPQRQPAKKRARNSPDGPGRTATGTTGAGDLSKVRAFAACRACRQKKVKCLPGPSSGVNGNAACQQCIMSGAECEYQPTRDRAAYSRAYVQDLSGRVQQLEALQSRLLPLLNAFEGGKLENLVTAKTEPRSMSDDERDMSGDSRPHSPRGDDDDDEGRRYTQDDRGNFRWIGPSNTLSLLDSFDQEVKAQPSRVTYRPVHDSTRASSPADSAHPYFGPVAGAGVIRALPGVEEVTFPPRAEAEAMVDAYFAEVHPVLPVLLEPDFRRRLNRALDCAEAGDFGSIRAGFLAVVFAVFALGERVLVTSRAWQRERTKQRNNEPEGETIQPGDAEAGVIWFERSQVLHFSSYREVDLYQVQCLTLQSAFQSAVNDMPMSWLLASQALRVAQDIGLHVSLQVKQLGARVWWSVYGLERMISITLGRPVCVDDQDMDISYPLAVDDETLFNLGEALTEEAGNLPEEPADCTMSGFVALTKLAKIAGRVAQLLYRPNHSRSVSDQQWAENQQKTIDKLDRLLRDWLQNEVYKDASSSRPISLMSAALSNGYFAVLLTLHRNLLPSNPAFARPRPSPSSQSLAHCVDAARSVIHVATQSRVLVPVSHHLAVFCQYLWSSAVILLLCETRAREQIVIDAVGAHVESCHQALRALEPVWPGCRKLRQLLTEVEAQAKQVRAAAARPKKRPSSKDRSNSAKKATGAAPNAPQAQNWQQPQQAPPLTANQVYSLSHGGVNNPALAPGLDGTFNLFDVGDMNFDGLEMLNAFTSDAWAVPATQSPLEVGSNTGQTPTSTGPAAPGQTQSGSMPAPSAPVNGSGLGSMLNPSPGTASGPRSRVLGSVSSDSSAPLAGLPSPSAAATATANWFTAGLGQNAAPSPGPAPNELAEMWAQIAGNSFDWGADPNVPFNI</sequence>
<dbReference type="CDD" id="cd00067">
    <property type="entry name" value="GAL4"/>
    <property type="match status" value="1"/>
</dbReference>
<keyword evidence="1" id="KW-0479">Metal-binding</keyword>